<dbReference type="InterPro" id="IPR013249">
    <property type="entry name" value="RNA_pol_sigma70_r4_t2"/>
</dbReference>
<protein>
    <submittedName>
        <fullName evidence="7">RNA polymerase sigma-70 factor (ECF subfamily)</fullName>
    </submittedName>
</protein>
<reference evidence="7 8" key="1">
    <citation type="submission" date="2018-04" db="EMBL/GenBank/DDBJ databases">
        <title>Genomic Encyclopedia of Archaeal and Bacterial Type Strains, Phase II (KMG-II): from individual species to whole genera.</title>
        <authorList>
            <person name="Goeker M."/>
        </authorList>
    </citation>
    <scope>NUCLEOTIDE SEQUENCE [LARGE SCALE GENOMIC DNA]</scope>
    <source>
        <strain evidence="7 8">DSM 100434</strain>
    </source>
</reference>
<gene>
    <name evidence="7" type="ORF">C8N42_1411</name>
</gene>
<evidence type="ECO:0000313" key="8">
    <source>
        <dbReference type="Proteomes" id="UP000244077"/>
    </source>
</evidence>
<evidence type="ECO:0000256" key="1">
    <source>
        <dbReference type="ARBA" id="ARBA00010641"/>
    </source>
</evidence>
<evidence type="ECO:0000256" key="3">
    <source>
        <dbReference type="ARBA" id="ARBA00023082"/>
    </source>
</evidence>
<dbReference type="InterPro" id="IPR013325">
    <property type="entry name" value="RNA_pol_sigma_r2"/>
</dbReference>
<comment type="similarity">
    <text evidence="1">Belongs to the sigma-70 factor family. ECF subfamily.</text>
</comment>
<dbReference type="Gene3D" id="1.10.10.10">
    <property type="entry name" value="Winged helix-like DNA-binding domain superfamily/Winged helix DNA-binding domain"/>
    <property type="match status" value="1"/>
</dbReference>
<feature type="domain" description="RNA polymerase sigma factor 70 region 4 type 2" evidence="6">
    <location>
        <begin position="119"/>
        <end position="171"/>
    </location>
</feature>
<evidence type="ECO:0000259" key="6">
    <source>
        <dbReference type="Pfam" id="PF08281"/>
    </source>
</evidence>
<dbReference type="Pfam" id="PF04542">
    <property type="entry name" value="Sigma70_r2"/>
    <property type="match status" value="1"/>
</dbReference>
<dbReference type="GO" id="GO:0006352">
    <property type="term" value="P:DNA-templated transcription initiation"/>
    <property type="evidence" value="ECO:0007669"/>
    <property type="project" value="InterPro"/>
</dbReference>
<dbReference type="Proteomes" id="UP000244077">
    <property type="component" value="Unassembled WGS sequence"/>
</dbReference>
<comment type="caution">
    <text evidence="7">The sequence shown here is derived from an EMBL/GenBank/DDBJ whole genome shotgun (WGS) entry which is preliminary data.</text>
</comment>
<dbReference type="EMBL" id="QAOH01000041">
    <property type="protein sequence ID" value="PTQ64620.1"/>
    <property type="molecule type" value="Genomic_DNA"/>
</dbReference>
<keyword evidence="3" id="KW-0731">Sigma factor</keyword>
<evidence type="ECO:0000313" key="7">
    <source>
        <dbReference type="EMBL" id="PTQ64620.1"/>
    </source>
</evidence>
<keyword evidence="8" id="KW-1185">Reference proteome</keyword>
<dbReference type="AlphaFoldDB" id="A0A2T5GZD6"/>
<dbReference type="InterPro" id="IPR013324">
    <property type="entry name" value="RNA_pol_sigma_r3/r4-like"/>
</dbReference>
<keyword evidence="2" id="KW-0805">Transcription regulation</keyword>
<dbReference type="InterPro" id="IPR039425">
    <property type="entry name" value="RNA_pol_sigma-70-like"/>
</dbReference>
<dbReference type="GO" id="GO:0003677">
    <property type="term" value="F:DNA binding"/>
    <property type="evidence" value="ECO:0007669"/>
    <property type="project" value="InterPro"/>
</dbReference>
<dbReference type="GO" id="GO:0016987">
    <property type="term" value="F:sigma factor activity"/>
    <property type="evidence" value="ECO:0007669"/>
    <property type="project" value="UniProtKB-KW"/>
</dbReference>
<dbReference type="Gene3D" id="1.10.1740.10">
    <property type="match status" value="1"/>
</dbReference>
<evidence type="ECO:0000256" key="2">
    <source>
        <dbReference type="ARBA" id="ARBA00023015"/>
    </source>
</evidence>
<dbReference type="InterPro" id="IPR036388">
    <property type="entry name" value="WH-like_DNA-bd_sf"/>
</dbReference>
<evidence type="ECO:0000256" key="4">
    <source>
        <dbReference type="ARBA" id="ARBA00023163"/>
    </source>
</evidence>
<dbReference type="Pfam" id="PF08281">
    <property type="entry name" value="Sigma70_r4_2"/>
    <property type="match status" value="1"/>
</dbReference>
<proteinExistence type="inferred from homology"/>
<sequence>MSGQLCMTEQNSKIRLFSFYLDHWHGLRRSLAGRLGSQDLADEAMQETWIRLEGLKSAPSSVHNPRGYLLSIAGNIAIDLIRREKRHSDRTAIGDIDIDTLMDDVPSAEEVMLAREELKQLVRALLKLKDKPRRALLMNRCLGMGHREIALALSVSESMVAKYMAQALRHCRDYLHHTQ</sequence>
<dbReference type="PANTHER" id="PTHR43133">
    <property type="entry name" value="RNA POLYMERASE ECF-TYPE SIGMA FACTO"/>
    <property type="match status" value="1"/>
</dbReference>
<keyword evidence="4" id="KW-0804">Transcription</keyword>
<name>A0A2T5GZD6_9RHOB</name>
<dbReference type="InterPro" id="IPR014284">
    <property type="entry name" value="RNA_pol_sigma-70_dom"/>
</dbReference>
<dbReference type="SUPFAM" id="SSF88659">
    <property type="entry name" value="Sigma3 and sigma4 domains of RNA polymerase sigma factors"/>
    <property type="match status" value="1"/>
</dbReference>
<dbReference type="InterPro" id="IPR007627">
    <property type="entry name" value="RNA_pol_sigma70_r2"/>
</dbReference>
<dbReference type="SUPFAM" id="SSF88946">
    <property type="entry name" value="Sigma2 domain of RNA polymerase sigma factors"/>
    <property type="match status" value="1"/>
</dbReference>
<dbReference type="NCBIfam" id="TIGR02937">
    <property type="entry name" value="sigma70-ECF"/>
    <property type="match status" value="1"/>
</dbReference>
<feature type="domain" description="RNA polymerase sigma-70 region 2" evidence="5">
    <location>
        <begin position="27"/>
        <end position="86"/>
    </location>
</feature>
<organism evidence="7 8">
    <name type="scientific">Celeribacter persicus</name>
    <dbReference type="NCBI Taxonomy" id="1651082"/>
    <lineage>
        <taxon>Bacteria</taxon>
        <taxon>Pseudomonadati</taxon>
        <taxon>Pseudomonadota</taxon>
        <taxon>Alphaproteobacteria</taxon>
        <taxon>Rhodobacterales</taxon>
        <taxon>Roseobacteraceae</taxon>
        <taxon>Celeribacter</taxon>
    </lineage>
</organism>
<evidence type="ECO:0000259" key="5">
    <source>
        <dbReference type="Pfam" id="PF04542"/>
    </source>
</evidence>
<dbReference type="PANTHER" id="PTHR43133:SF63">
    <property type="entry name" value="RNA POLYMERASE SIGMA FACTOR FECI-RELATED"/>
    <property type="match status" value="1"/>
</dbReference>
<accession>A0A2T5GZD6</accession>